<name>A0A8C6Z348_NOTPE</name>
<reference evidence="2" key="1">
    <citation type="submission" date="2025-08" db="UniProtKB">
        <authorList>
            <consortium name="Ensembl"/>
        </authorList>
    </citation>
    <scope>IDENTIFICATION</scope>
</reference>
<dbReference type="AlphaFoldDB" id="A0A8C6Z348"/>
<evidence type="ECO:0000313" key="3">
    <source>
        <dbReference type="Proteomes" id="UP000694420"/>
    </source>
</evidence>
<evidence type="ECO:0000256" key="1">
    <source>
        <dbReference type="SAM" id="MobiDB-lite"/>
    </source>
</evidence>
<keyword evidence="3" id="KW-1185">Reference proteome</keyword>
<feature type="region of interest" description="Disordered" evidence="1">
    <location>
        <begin position="1"/>
        <end position="77"/>
    </location>
</feature>
<accession>A0A8C6Z348</accession>
<reference evidence="2" key="2">
    <citation type="submission" date="2025-09" db="UniProtKB">
        <authorList>
            <consortium name="Ensembl"/>
        </authorList>
    </citation>
    <scope>IDENTIFICATION</scope>
</reference>
<sequence>VAPGGNGVSLSAPAGAAQGKRHWSHGWYPGGKRGLAPDPGPQVGAPRAAPSLGAQTPRPAPSWGRSALRGVTDPSLG</sequence>
<organism evidence="2 3">
    <name type="scientific">Nothoprocta perdicaria</name>
    <name type="common">Chilean tinamou</name>
    <name type="synonym">Crypturus perdicarius</name>
    <dbReference type="NCBI Taxonomy" id="30464"/>
    <lineage>
        <taxon>Eukaryota</taxon>
        <taxon>Metazoa</taxon>
        <taxon>Chordata</taxon>
        <taxon>Craniata</taxon>
        <taxon>Vertebrata</taxon>
        <taxon>Euteleostomi</taxon>
        <taxon>Archelosauria</taxon>
        <taxon>Archosauria</taxon>
        <taxon>Dinosauria</taxon>
        <taxon>Saurischia</taxon>
        <taxon>Theropoda</taxon>
        <taxon>Coelurosauria</taxon>
        <taxon>Aves</taxon>
        <taxon>Palaeognathae</taxon>
        <taxon>Tinamiformes</taxon>
        <taxon>Tinamidae</taxon>
        <taxon>Nothoprocta</taxon>
    </lineage>
</organism>
<dbReference type="Ensembl" id="ENSNPET00000009521.1">
    <property type="protein sequence ID" value="ENSNPEP00000009290.1"/>
    <property type="gene ID" value="ENSNPEG00000006983.1"/>
</dbReference>
<protein>
    <submittedName>
        <fullName evidence="2">Uncharacterized protein</fullName>
    </submittedName>
</protein>
<proteinExistence type="predicted"/>
<evidence type="ECO:0000313" key="2">
    <source>
        <dbReference type="Ensembl" id="ENSNPEP00000009290.1"/>
    </source>
</evidence>
<dbReference type="Proteomes" id="UP000694420">
    <property type="component" value="Unplaced"/>
</dbReference>